<feature type="transmembrane region" description="Helical" evidence="6">
    <location>
        <begin position="339"/>
        <end position="362"/>
    </location>
</feature>
<dbReference type="GO" id="GO:0043190">
    <property type="term" value="C:ATP-binding cassette (ABC) transporter complex"/>
    <property type="evidence" value="ECO:0007669"/>
    <property type="project" value="TreeGrafter"/>
</dbReference>
<dbReference type="InterPro" id="IPR005495">
    <property type="entry name" value="LptG/LptF_permease"/>
</dbReference>
<dbReference type="PANTHER" id="PTHR33529">
    <property type="entry name" value="SLR0882 PROTEIN-RELATED"/>
    <property type="match status" value="1"/>
</dbReference>
<evidence type="ECO:0000256" key="4">
    <source>
        <dbReference type="ARBA" id="ARBA00022989"/>
    </source>
</evidence>
<dbReference type="GO" id="GO:0015920">
    <property type="term" value="P:lipopolysaccharide transport"/>
    <property type="evidence" value="ECO:0007669"/>
    <property type="project" value="TreeGrafter"/>
</dbReference>
<feature type="transmembrane region" description="Helical" evidence="6">
    <location>
        <begin position="29"/>
        <end position="55"/>
    </location>
</feature>
<gene>
    <name evidence="7" type="ORF">MiSe_03820</name>
</gene>
<dbReference type="RefSeq" id="WP_226573657.1">
    <property type="nucleotide sequence ID" value="NZ_BLAY01000003.1"/>
</dbReference>
<feature type="transmembrane region" description="Helical" evidence="6">
    <location>
        <begin position="368"/>
        <end position="386"/>
    </location>
</feature>
<evidence type="ECO:0000256" key="1">
    <source>
        <dbReference type="ARBA" id="ARBA00004651"/>
    </source>
</evidence>
<dbReference type="EMBL" id="BLAY01000003">
    <property type="protein sequence ID" value="GET35640.1"/>
    <property type="molecule type" value="Genomic_DNA"/>
</dbReference>
<evidence type="ECO:0000256" key="2">
    <source>
        <dbReference type="ARBA" id="ARBA00022475"/>
    </source>
</evidence>
<evidence type="ECO:0000313" key="8">
    <source>
        <dbReference type="Proteomes" id="UP001050975"/>
    </source>
</evidence>
<keyword evidence="3 6" id="KW-0812">Transmembrane</keyword>
<feature type="transmembrane region" description="Helical" evidence="6">
    <location>
        <begin position="117"/>
        <end position="135"/>
    </location>
</feature>
<name>A0AAV3X4X7_9CYAN</name>
<comment type="subcellular location">
    <subcellularLocation>
        <location evidence="1">Cell membrane</location>
        <topology evidence="1">Multi-pass membrane protein</topology>
    </subcellularLocation>
</comment>
<accession>A0AAV3X4X7</accession>
<proteinExistence type="predicted"/>
<protein>
    <submittedName>
        <fullName evidence="7">Permease YjgP/YjgQ</fullName>
    </submittedName>
</protein>
<keyword evidence="5 6" id="KW-0472">Membrane</keyword>
<keyword evidence="8" id="KW-1185">Reference proteome</keyword>
<keyword evidence="4 6" id="KW-1133">Transmembrane helix</keyword>
<dbReference type="Proteomes" id="UP001050975">
    <property type="component" value="Unassembled WGS sequence"/>
</dbReference>
<feature type="transmembrane region" description="Helical" evidence="6">
    <location>
        <begin position="75"/>
        <end position="96"/>
    </location>
</feature>
<organism evidence="7 8">
    <name type="scientific">Microseira wollei NIES-4236</name>
    <dbReference type="NCBI Taxonomy" id="2530354"/>
    <lineage>
        <taxon>Bacteria</taxon>
        <taxon>Bacillati</taxon>
        <taxon>Cyanobacteriota</taxon>
        <taxon>Cyanophyceae</taxon>
        <taxon>Oscillatoriophycideae</taxon>
        <taxon>Aerosakkonematales</taxon>
        <taxon>Aerosakkonemataceae</taxon>
        <taxon>Microseira</taxon>
    </lineage>
</organism>
<reference evidence="7" key="1">
    <citation type="submission" date="2019-10" db="EMBL/GenBank/DDBJ databases">
        <title>Draft genome sequece of Microseira wollei NIES-4236.</title>
        <authorList>
            <person name="Yamaguchi H."/>
            <person name="Suzuki S."/>
            <person name="Kawachi M."/>
        </authorList>
    </citation>
    <scope>NUCLEOTIDE SEQUENCE</scope>
    <source>
        <strain evidence="7">NIES-4236</strain>
    </source>
</reference>
<dbReference type="PANTHER" id="PTHR33529:SF6">
    <property type="entry name" value="YJGP_YJGQ FAMILY PERMEASE"/>
    <property type="match status" value="1"/>
</dbReference>
<comment type="caution">
    <text evidence="7">The sequence shown here is derived from an EMBL/GenBank/DDBJ whole genome shotgun (WGS) entry which is preliminary data.</text>
</comment>
<sequence length="390" mass="43466">MKILSKSFNPSGWLVPGVSVMDRYIVSELFGPFLFGVGAFSSLGIAIGSVFYLVRRVTESGLPMAIATKVSLLQMPYYVFFALPMGMLLAALIAYSRLSSDSELIALRSCGVSIYRLLVPAIVMSLIVTAIAFTLNEFVVPAANYEARQTLDSALKEDRSDFEESNIIYPEFRDIKQPDGNKANVLTRLFYAEQFDGQEMKGLTILDRSQSGLNQIVTSEKAKWNPVENTWDFFNGTIYVVSPDSSYRSILRFDHHQLQLPRAPLDLAEKGREFQEMNLIQAQEELQLLRPSGNKRKIRKLVIRIHQKIALPFACVVFGLVGSALGIRPQRTNKATGFGISVLVIFAYYLLMSMGDALGLSGVMPPELAAWLPNVFGVGVGIWLLFRLNR</sequence>
<evidence type="ECO:0000256" key="6">
    <source>
        <dbReference type="SAM" id="Phobius"/>
    </source>
</evidence>
<feature type="transmembrane region" description="Helical" evidence="6">
    <location>
        <begin position="309"/>
        <end position="327"/>
    </location>
</feature>
<dbReference type="AlphaFoldDB" id="A0AAV3X4X7"/>
<keyword evidence="2" id="KW-1003">Cell membrane</keyword>
<evidence type="ECO:0000256" key="3">
    <source>
        <dbReference type="ARBA" id="ARBA00022692"/>
    </source>
</evidence>
<dbReference type="Pfam" id="PF03739">
    <property type="entry name" value="LptF_LptG"/>
    <property type="match status" value="1"/>
</dbReference>
<evidence type="ECO:0000256" key="5">
    <source>
        <dbReference type="ARBA" id="ARBA00023136"/>
    </source>
</evidence>
<evidence type="ECO:0000313" key="7">
    <source>
        <dbReference type="EMBL" id="GET35640.1"/>
    </source>
</evidence>